<keyword evidence="2" id="KW-1185">Reference proteome</keyword>
<proteinExistence type="predicted"/>
<evidence type="ECO:0000313" key="2">
    <source>
        <dbReference type="Proteomes" id="UP000603506"/>
    </source>
</evidence>
<dbReference type="RefSeq" id="WP_203094632.1">
    <property type="nucleotide sequence ID" value="NZ_JAESPH010000026.1"/>
</dbReference>
<protein>
    <recommendedName>
        <fullName evidence="3">Leucine-rich repeat domain-containing protein</fullName>
    </recommendedName>
</protein>
<dbReference type="EMBL" id="JAEUAH010000026">
    <property type="protein sequence ID" value="MBM0651753.1"/>
    <property type="molecule type" value="Genomic_DNA"/>
</dbReference>
<dbReference type="InterPro" id="IPR032675">
    <property type="entry name" value="LRR_dom_sf"/>
</dbReference>
<evidence type="ECO:0000313" key="1">
    <source>
        <dbReference type="EMBL" id="MBM0651753.1"/>
    </source>
</evidence>
<comment type="caution">
    <text evidence="1">The sequence shown here is derived from an EMBL/GenBank/DDBJ whole genome shotgun (WGS) entry which is preliminary data.</text>
</comment>
<accession>A0ABS1Z0E9</accession>
<reference evidence="1 2" key="1">
    <citation type="submission" date="2021-01" db="EMBL/GenBank/DDBJ databases">
        <title>Evidence that Capnocytophaga endodontalis is a later homotypic synonym for Capnocytophaga genospecies AHN8471, and request for opinion on proposed recognition of strain AHN8471 as type strain of the species.</title>
        <authorList>
            <person name="Nicholson A.C."/>
            <person name="Hopper C.L."/>
            <person name="Gulvik C.A."/>
            <person name="Mcquiston J.R."/>
            <person name="Lau E.F."/>
        </authorList>
    </citation>
    <scope>NUCLEOTIDE SEQUENCE [LARGE SCALE GENOMIC DNA]</scope>
    <source>
        <strain evidence="1 2">AHN9576</strain>
    </source>
</reference>
<organism evidence="1 2">
    <name type="scientific">Capnocytophaga genosp. AHN8471</name>
    <dbReference type="NCBI Taxonomy" id="327574"/>
    <lineage>
        <taxon>Bacteria</taxon>
        <taxon>Pseudomonadati</taxon>
        <taxon>Bacteroidota</taxon>
        <taxon>Flavobacteriia</taxon>
        <taxon>Flavobacteriales</taxon>
        <taxon>Flavobacteriaceae</taxon>
        <taxon>Capnocytophaga</taxon>
    </lineage>
</organism>
<dbReference type="SUPFAM" id="SSF52058">
    <property type="entry name" value="L domain-like"/>
    <property type="match status" value="1"/>
</dbReference>
<dbReference type="Gene3D" id="3.80.10.10">
    <property type="entry name" value="Ribonuclease Inhibitor"/>
    <property type="match status" value="1"/>
</dbReference>
<sequence>MLLDKTIRENLDGKYLTIYGESFREGIEYAADIDIPQIQLRNNTKCNSIDFKELEKIPALKVISFVGNTTEIINLDSIYSLKDIQKIYFQQKQKFKIDISKFPNIKHIGAEYWKGLDCFNKANGLKSIVFSKFSDLDLKQISLLLNLKVLHIYSSKIQTLEGIELLPIEELFLARNNQLEDIQAIEKMNYLKNITIEKCAKISNYNLIENLRNKIKVSVI</sequence>
<gene>
    <name evidence="1" type="ORF">JNB19_13520</name>
</gene>
<dbReference type="Proteomes" id="UP000603506">
    <property type="component" value="Unassembled WGS sequence"/>
</dbReference>
<evidence type="ECO:0008006" key="3">
    <source>
        <dbReference type="Google" id="ProtNLM"/>
    </source>
</evidence>
<name>A0ABS1Z0E9_9FLAO</name>